<dbReference type="EMBL" id="MG748548">
    <property type="protein sequence ID" value="AVZ45171.1"/>
    <property type="molecule type" value="Genomic_DNA"/>
</dbReference>
<protein>
    <submittedName>
        <fullName evidence="1">Uncharacterized protein</fullName>
    </submittedName>
</protein>
<dbReference type="Proteomes" id="UP000257884">
    <property type="component" value="Segment"/>
</dbReference>
<evidence type="ECO:0000313" key="2">
    <source>
        <dbReference type="Proteomes" id="UP000257884"/>
    </source>
</evidence>
<evidence type="ECO:0000313" key="1">
    <source>
        <dbReference type="EMBL" id="AVZ45171.1"/>
    </source>
</evidence>
<organism evidence="1 2">
    <name type="scientific">Escherichia phage EP335</name>
    <dbReference type="NCBI Taxonomy" id="2070199"/>
    <lineage>
        <taxon>Viruses</taxon>
        <taxon>Duplodnaviria</taxon>
        <taxon>Heunggongvirae</taxon>
        <taxon>Uroviricota</taxon>
        <taxon>Caudoviricetes</taxon>
        <taxon>Mktvariviridae</taxon>
        <taxon>Gordonclarkvirinae</taxon>
        <taxon>Nieuwekanaalvirus</taxon>
        <taxon>Nieuwekanaalvirus EP335</taxon>
    </lineage>
</organism>
<dbReference type="KEGG" id="vg:77949043"/>
<dbReference type="GeneID" id="77949043"/>
<sequence>MSKLDMKLLAAAVVICALALVTQRTSGFIQCFFSGQSTSYQWVIGECKQQE</sequence>
<accession>A0A2Z3DNU4</accession>
<proteinExistence type="predicted"/>
<reference evidence="2" key="1">
    <citation type="submission" date="2018-01" db="EMBL/GenBank/DDBJ databases">
        <authorList>
            <person name="van Mierlo J.T."/>
            <person name="Hagens S."/>
            <person name="Witte S."/>
            <person name="Klamert S."/>
            <person name="van de Straat L."/>
        </authorList>
    </citation>
    <scope>NUCLEOTIDE SEQUENCE [LARGE SCALE GENOMIC DNA]</scope>
</reference>
<name>A0A2Z3DNU4_9CAUD</name>
<keyword evidence="2" id="KW-1185">Reference proteome</keyword>
<dbReference type="RefSeq" id="YP_010672756.1">
    <property type="nucleotide sequence ID" value="NC_070979.1"/>
</dbReference>